<dbReference type="Proteomes" id="UP001163947">
    <property type="component" value="Chromosome"/>
</dbReference>
<keyword evidence="4 5" id="KW-0472">Membrane</keyword>
<dbReference type="KEGG" id="rav:AAT18_09880"/>
<dbReference type="Gene3D" id="1.20.1740.10">
    <property type="entry name" value="Amino acid/polyamine transporter I"/>
    <property type="match status" value="1"/>
</dbReference>
<reference evidence="7" key="2">
    <citation type="submission" date="2019-10" db="EMBL/GenBank/DDBJ databases">
        <title>Draft genome sequence of Rhodococcus aetherivorans JCM 14343.</title>
        <authorList>
            <person name="Inoue D."/>
            <person name="Nakazawa M."/>
            <person name="Yamamoto N."/>
            <person name="Sei K."/>
            <person name="Ike M."/>
        </authorList>
    </citation>
    <scope>NUCLEOTIDE SEQUENCE</scope>
    <source>
        <strain evidence="7">JCM 14343</strain>
    </source>
</reference>
<dbReference type="GeneID" id="83622580"/>
<feature type="transmembrane region" description="Helical" evidence="5">
    <location>
        <begin position="287"/>
        <end position="309"/>
    </location>
</feature>
<feature type="transmembrane region" description="Helical" evidence="5">
    <location>
        <begin position="177"/>
        <end position="197"/>
    </location>
</feature>
<evidence type="ECO:0000313" key="8">
    <source>
        <dbReference type="EMBL" id="UYF92577.1"/>
    </source>
</evidence>
<evidence type="ECO:0000256" key="5">
    <source>
        <dbReference type="SAM" id="Phobius"/>
    </source>
</evidence>
<evidence type="ECO:0000313" key="10">
    <source>
        <dbReference type="Proteomes" id="UP001163947"/>
    </source>
</evidence>
<comment type="subcellular location">
    <subcellularLocation>
        <location evidence="1">Membrane</location>
        <topology evidence="1">Multi-pass membrane protein</topology>
    </subcellularLocation>
</comment>
<keyword evidence="2 5" id="KW-0812">Transmembrane</keyword>
<feature type="transmembrane region" description="Helical" evidence="5">
    <location>
        <begin position="342"/>
        <end position="364"/>
    </location>
</feature>
<dbReference type="EMBL" id="CP106982">
    <property type="protein sequence ID" value="UYF92577.1"/>
    <property type="molecule type" value="Genomic_DNA"/>
</dbReference>
<dbReference type="PANTHER" id="PTHR42770:SF7">
    <property type="entry name" value="MEMBRANE PROTEIN"/>
    <property type="match status" value="1"/>
</dbReference>
<feature type="transmembrane region" description="Helical" evidence="5">
    <location>
        <begin position="429"/>
        <end position="448"/>
    </location>
</feature>
<evidence type="ECO:0000256" key="3">
    <source>
        <dbReference type="ARBA" id="ARBA00022989"/>
    </source>
</evidence>
<accession>A0AA46PD86</accession>
<dbReference type="AlphaFoldDB" id="A0AA46PD86"/>
<feature type="transmembrane region" description="Helical" evidence="5">
    <location>
        <begin position="212"/>
        <end position="234"/>
    </location>
</feature>
<dbReference type="Proteomes" id="UP000325466">
    <property type="component" value="Unassembled WGS sequence"/>
</dbReference>
<keyword evidence="3 5" id="KW-1133">Transmembrane helix</keyword>
<dbReference type="RefSeq" id="WP_043797237.1">
    <property type="nucleotide sequence ID" value="NZ_BAAAYP010000043.1"/>
</dbReference>
<dbReference type="PIRSF" id="PIRSF006060">
    <property type="entry name" value="AA_transporter"/>
    <property type="match status" value="1"/>
</dbReference>
<keyword evidence="9" id="KW-1185">Reference proteome</keyword>
<dbReference type="InterPro" id="IPR050367">
    <property type="entry name" value="APC_superfamily"/>
</dbReference>
<gene>
    <name evidence="8" type="ORF">OCS65_19140</name>
    <name evidence="7" type="ORF">RAJCM14343_0592</name>
</gene>
<feature type="transmembrane region" description="Helical" evidence="5">
    <location>
        <begin position="111"/>
        <end position="132"/>
    </location>
</feature>
<dbReference type="Pfam" id="PF00324">
    <property type="entry name" value="AA_permease"/>
    <property type="match status" value="1"/>
</dbReference>
<feature type="transmembrane region" description="Helical" evidence="5">
    <location>
        <begin position="152"/>
        <end position="170"/>
    </location>
</feature>
<feature type="transmembrane region" description="Helical" evidence="5">
    <location>
        <begin position="246"/>
        <end position="267"/>
    </location>
</feature>
<organism evidence="8 10">
    <name type="scientific">Rhodococcus aetherivorans</name>
    <dbReference type="NCBI Taxonomy" id="191292"/>
    <lineage>
        <taxon>Bacteria</taxon>
        <taxon>Bacillati</taxon>
        <taxon>Actinomycetota</taxon>
        <taxon>Actinomycetes</taxon>
        <taxon>Mycobacteriales</taxon>
        <taxon>Nocardiaceae</taxon>
        <taxon>Rhodococcus</taxon>
    </lineage>
</organism>
<feature type="transmembrane region" description="Helical" evidence="5">
    <location>
        <begin position="402"/>
        <end position="423"/>
    </location>
</feature>
<dbReference type="EMBL" id="BLAH01000017">
    <property type="protein sequence ID" value="GES35345.1"/>
    <property type="molecule type" value="Genomic_DNA"/>
</dbReference>
<feature type="transmembrane region" description="Helical" evidence="5">
    <location>
        <begin position="370"/>
        <end position="390"/>
    </location>
</feature>
<dbReference type="InterPro" id="IPR004841">
    <property type="entry name" value="AA-permease/SLC12A_dom"/>
</dbReference>
<feature type="domain" description="Amino acid permease/ SLC12A" evidence="6">
    <location>
        <begin position="42"/>
        <end position="403"/>
    </location>
</feature>
<dbReference type="GO" id="GO:0055085">
    <property type="term" value="P:transmembrane transport"/>
    <property type="evidence" value="ECO:0007669"/>
    <property type="project" value="InterPro"/>
</dbReference>
<proteinExistence type="predicted"/>
<dbReference type="PANTHER" id="PTHR42770">
    <property type="entry name" value="AMINO ACID TRANSPORTER-RELATED"/>
    <property type="match status" value="1"/>
</dbReference>
<reference evidence="7 9" key="1">
    <citation type="journal article" date="2018" name="Biodegradation">
        <title>1,4-Dioxane degradation characteristics of Rhodococcus aetherivorans JCM 14343.</title>
        <authorList>
            <person name="Inoue D."/>
            <person name="Tsunoda T."/>
            <person name="Yamamoto N."/>
            <person name="Ike M."/>
            <person name="Sei K."/>
        </authorList>
    </citation>
    <scope>NUCLEOTIDE SEQUENCE [LARGE SCALE GENOMIC DNA]</scope>
    <source>
        <strain evidence="7 9">JCM 14343</strain>
    </source>
</reference>
<evidence type="ECO:0000259" key="6">
    <source>
        <dbReference type="Pfam" id="PF00324"/>
    </source>
</evidence>
<name>A0AA46PD86_9NOCA</name>
<evidence type="ECO:0000256" key="4">
    <source>
        <dbReference type="ARBA" id="ARBA00023136"/>
    </source>
</evidence>
<feature type="transmembrane region" description="Helical" evidence="5">
    <location>
        <begin position="66"/>
        <end position="90"/>
    </location>
</feature>
<reference evidence="8" key="3">
    <citation type="submission" date="2022-09" db="EMBL/GenBank/DDBJ databases">
        <title>The genome sequence of Rhodococcus aetherivorans N1.</title>
        <authorList>
            <person name="Jiang W."/>
        </authorList>
    </citation>
    <scope>NUCLEOTIDE SEQUENCE</scope>
    <source>
        <strain evidence="8">N1</strain>
    </source>
</reference>
<sequence length="498" mass="50273">MSALSDAITQSFTAREPERPALSPLRALGRRRLSGIEVLAQSVATTAPAASMVVLTTAIVAGQSMLAGLLTVAATTVLLGAVAGCFAAFTRRLAAAGGPYTFVAQGLGPRAALGGGAALAVKYLGSAGLTLYHGGQSILAVAHGAGVSVPALPLYLVLACVIGACVVRGIRFAVHAILLVEACSLAFILTLFLVPAVPTPVAEPPGGGAGELVVLALTAVFALAGFESATFLAPEARRPLVTVTRTVLWTPVICGALCVLAALAVWGGRGGTVIDAYRHGTDSGVPVAVVVALHLGLTCSWLASSMASVNAVSRLGYTMGIERVLPRPLAAVHRMYRTPYRAVAAAGLVALTIAVAKAGAPHLVAGLQHAVRVAVLVAYVLVAVASLRFLTRIGEQTRGSTLVGGAAAAGGALLLGCVVGSGIVAVDPAVVAVPLLLLAAGPLWYLLLRRRTPRAATAIGVFDSAESADVLPGAGVFAPDRLGAMTLVRADRGPHRDL</sequence>
<dbReference type="GO" id="GO:0016020">
    <property type="term" value="C:membrane"/>
    <property type="evidence" value="ECO:0007669"/>
    <property type="project" value="UniProtKB-SubCell"/>
</dbReference>
<evidence type="ECO:0000256" key="2">
    <source>
        <dbReference type="ARBA" id="ARBA00022692"/>
    </source>
</evidence>
<evidence type="ECO:0000313" key="7">
    <source>
        <dbReference type="EMBL" id="GES35345.1"/>
    </source>
</evidence>
<feature type="transmembrane region" description="Helical" evidence="5">
    <location>
        <begin position="38"/>
        <end position="60"/>
    </location>
</feature>
<evidence type="ECO:0000313" key="9">
    <source>
        <dbReference type="Proteomes" id="UP000325466"/>
    </source>
</evidence>
<evidence type="ECO:0000256" key="1">
    <source>
        <dbReference type="ARBA" id="ARBA00004141"/>
    </source>
</evidence>
<protein>
    <submittedName>
        <fullName evidence="8">APC family permease</fullName>
    </submittedName>
    <submittedName>
        <fullName evidence="7">Possible amino acid permease</fullName>
    </submittedName>
</protein>